<evidence type="ECO:0000256" key="1">
    <source>
        <dbReference type="ARBA" id="ARBA00004141"/>
    </source>
</evidence>
<accession>A0A9D4L0W4</accession>
<feature type="transmembrane region" description="Helical" evidence="5">
    <location>
        <begin position="20"/>
        <end position="43"/>
    </location>
</feature>
<dbReference type="EMBL" id="JAIWYP010000003">
    <property type="protein sequence ID" value="KAH3849606.1"/>
    <property type="molecule type" value="Genomic_DNA"/>
</dbReference>
<gene>
    <name evidence="7" type="ORF">DPMN_092009</name>
</gene>
<name>A0A9D4L0W4_DREPO</name>
<evidence type="ECO:0000256" key="2">
    <source>
        <dbReference type="ARBA" id="ARBA00022692"/>
    </source>
</evidence>
<evidence type="ECO:0000256" key="5">
    <source>
        <dbReference type="SAM" id="Phobius"/>
    </source>
</evidence>
<evidence type="ECO:0000313" key="7">
    <source>
        <dbReference type="EMBL" id="KAH3849606.1"/>
    </source>
</evidence>
<dbReference type="PANTHER" id="PTHR23112">
    <property type="entry name" value="G PROTEIN-COUPLED RECEPTOR 157-RELATED"/>
    <property type="match status" value="1"/>
</dbReference>
<proteinExistence type="predicted"/>
<protein>
    <recommendedName>
        <fullName evidence="6">G-protein coupled receptors family 2 profile 2 domain-containing protein</fullName>
    </recommendedName>
</protein>
<dbReference type="PANTHER" id="PTHR23112:SF47">
    <property type="entry name" value="G-PROTEIN COUPLED RECEPTOR 157"/>
    <property type="match status" value="1"/>
</dbReference>
<comment type="caution">
    <text evidence="7">The sequence shown here is derived from an EMBL/GenBank/DDBJ whole genome shotgun (WGS) entry which is preliminary data.</text>
</comment>
<feature type="transmembrane region" description="Helical" evidence="5">
    <location>
        <begin position="136"/>
        <end position="158"/>
    </location>
</feature>
<feature type="transmembrane region" description="Helical" evidence="5">
    <location>
        <begin position="188"/>
        <end position="212"/>
    </location>
</feature>
<dbReference type="OrthoDB" id="6138721at2759"/>
<evidence type="ECO:0000256" key="3">
    <source>
        <dbReference type="ARBA" id="ARBA00022989"/>
    </source>
</evidence>
<dbReference type="GO" id="GO:0007166">
    <property type="term" value="P:cell surface receptor signaling pathway"/>
    <property type="evidence" value="ECO:0007669"/>
    <property type="project" value="InterPro"/>
</dbReference>
<evidence type="ECO:0000256" key="4">
    <source>
        <dbReference type="ARBA" id="ARBA00023136"/>
    </source>
</evidence>
<dbReference type="GO" id="GO:0004930">
    <property type="term" value="F:G protein-coupled receptor activity"/>
    <property type="evidence" value="ECO:0007669"/>
    <property type="project" value="TreeGrafter"/>
</dbReference>
<evidence type="ECO:0000259" key="6">
    <source>
        <dbReference type="PROSITE" id="PS50261"/>
    </source>
</evidence>
<keyword evidence="4 5" id="KW-0472">Membrane</keyword>
<dbReference type="Pfam" id="PF05462">
    <property type="entry name" value="Dicty_CAR"/>
    <property type="match status" value="1"/>
</dbReference>
<sequence>MDVLNKSALYDCLDFVPGYTFGLLFMSCFSSIVGCCVIFWTYLKLPVIRTFSRRLLLFLSAADFLNAAGNLIGGVRYMFLERTVSPCTNLNHSDAVCIAQSYITTSASMASFFWTSAIAIYILCQQLRVQTGISSAKGLIFYNLVCTGIPVIITSVAIGMDVLGANNSVGTGGWCWIRSSLSNRTQTVWMLLAGKFWEIACYLLTALVFVIAKYCKLNETAHDDDAPRNSTNIDLSEIRPQNNKILYYCISLYLLRLWGTVRFFIAIFSGNMDSIEISLTQKVLLIMQSIGDSWQGFWNFFVFCLLDDVVRDYICACCRSCRSGSPRIEELEPILQD</sequence>
<keyword evidence="2 5" id="KW-0812">Transmembrane</keyword>
<dbReference type="Gene3D" id="1.20.1070.10">
    <property type="entry name" value="Rhodopsin 7-helix transmembrane proteins"/>
    <property type="match status" value="1"/>
</dbReference>
<organism evidence="7 8">
    <name type="scientific">Dreissena polymorpha</name>
    <name type="common">Zebra mussel</name>
    <name type="synonym">Mytilus polymorpha</name>
    <dbReference type="NCBI Taxonomy" id="45954"/>
    <lineage>
        <taxon>Eukaryota</taxon>
        <taxon>Metazoa</taxon>
        <taxon>Spiralia</taxon>
        <taxon>Lophotrochozoa</taxon>
        <taxon>Mollusca</taxon>
        <taxon>Bivalvia</taxon>
        <taxon>Autobranchia</taxon>
        <taxon>Heteroconchia</taxon>
        <taxon>Euheterodonta</taxon>
        <taxon>Imparidentia</taxon>
        <taxon>Neoheterodontei</taxon>
        <taxon>Myida</taxon>
        <taxon>Dreissenoidea</taxon>
        <taxon>Dreissenidae</taxon>
        <taxon>Dreissena</taxon>
    </lineage>
</organism>
<dbReference type="AlphaFoldDB" id="A0A9D4L0W4"/>
<dbReference type="InterPro" id="IPR017981">
    <property type="entry name" value="GPCR_2-like_7TM"/>
</dbReference>
<dbReference type="GO" id="GO:0005886">
    <property type="term" value="C:plasma membrane"/>
    <property type="evidence" value="ECO:0007669"/>
    <property type="project" value="TreeGrafter"/>
</dbReference>
<evidence type="ECO:0000313" key="8">
    <source>
        <dbReference type="Proteomes" id="UP000828390"/>
    </source>
</evidence>
<comment type="subcellular location">
    <subcellularLocation>
        <location evidence="1">Membrane</location>
        <topology evidence="1">Multi-pass membrane protein</topology>
    </subcellularLocation>
</comment>
<reference evidence="7" key="2">
    <citation type="submission" date="2020-11" db="EMBL/GenBank/DDBJ databases">
        <authorList>
            <person name="McCartney M.A."/>
            <person name="Auch B."/>
            <person name="Kono T."/>
            <person name="Mallez S."/>
            <person name="Becker A."/>
            <person name="Gohl D.M."/>
            <person name="Silverstein K.A.T."/>
            <person name="Koren S."/>
            <person name="Bechman K.B."/>
            <person name="Herman A."/>
            <person name="Abrahante J.E."/>
            <person name="Garbe J."/>
        </authorList>
    </citation>
    <scope>NUCLEOTIDE SEQUENCE</scope>
    <source>
        <strain evidence="7">Duluth1</strain>
        <tissue evidence="7">Whole animal</tissue>
    </source>
</reference>
<feature type="domain" description="G-protein coupled receptors family 2 profile 2" evidence="6">
    <location>
        <begin position="20"/>
        <end position="307"/>
    </location>
</feature>
<feature type="transmembrane region" description="Helical" evidence="5">
    <location>
        <begin position="99"/>
        <end position="124"/>
    </location>
</feature>
<feature type="transmembrane region" description="Helical" evidence="5">
    <location>
        <begin position="245"/>
        <end position="268"/>
    </location>
</feature>
<reference evidence="7" key="1">
    <citation type="journal article" date="2019" name="bioRxiv">
        <title>The Genome of the Zebra Mussel, Dreissena polymorpha: A Resource for Invasive Species Research.</title>
        <authorList>
            <person name="McCartney M.A."/>
            <person name="Auch B."/>
            <person name="Kono T."/>
            <person name="Mallez S."/>
            <person name="Zhang Y."/>
            <person name="Obille A."/>
            <person name="Becker A."/>
            <person name="Abrahante J.E."/>
            <person name="Garbe J."/>
            <person name="Badalamenti J.P."/>
            <person name="Herman A."/>
            <person name="Mangelson H."/>
            <person name="Liachko I."/>
            <person name="Sullivan S."/>
            <person name="Sone E.D."/>
            <person name="Koren S."/>
            <person name="Silverstein K.A.T."/>
            <person name="Beckman K.B."/>
            <person name="Gohl D.M."/>
        </authorList>
    </citation>
    <scope>NUCLEOTIDE SEQUENCE</scope>
    <source>
        <strain evidence="7">Duluth1</strain>
        <tissue evidence="7">Whole animal</tissue>
    </source>
</reference>
<feature type="transmembrane region" description="Helical" evidence="5">
    <location>
        <begin position="55"/>
        <end position="79"/>
    </location>
</feature>
<dbReference type="PROSITE" id="PS51257">
    <property type="entry name" value="PROKAR_LIPOPROTEIN"/>
    <property type="match status" value="1"/>
</dbReference>
<dbReference type="PROSITE" id="PS50261">
    <property type="entry name" value="G_PROTEIN_RECEP_F2_4"/>
    <property type="match status" value="1"/>
</dbReference>
<keyword evidence="3 5" id="KW-1133">Transmembrane helix</keyword>
<dbReference type="GO" id="GO:0007189">
    <property type="term" value="P:adenylate cyclase-activating G protein-coupled receptor signaling pathway"/>
    <property type="evidence" value="ECO:0007669"/>
    <property type="project" value="TreeGrafter"/>
</dbReference>
<keyword evidence="8" id="KW-1185">Reference proteome</keyword>
<dbReference type="Proteomes" id="UP000828390">
    <property type="component" value="Unassembled WGS sequence"/>
</dbReference>